<evidence type="ECO:0000256" key="2">
    <source>
        <dbReference type="ARBA" id="ARBA00022448"/>
    </source>
</evidence>
<dbReference type="SUPFAM" id="SSF103473">
    <property type="entry name" value="MFS general substrate transporter"/>
    <property type="match status" value="1"/>
</dbReference>
<evidence type="ECO:0000256" key="1">
    <source>
        <dbReference type="ARBA" id="ARBA00004141"/>
    </source>
</evidence>
<dbReference type="KEGG" id="pce:PECL_381"/>
<accession>G8PB60</accession>
<feature type="transmembrane region" description="Helical" evidence="6">
    <location>
        <begin position="234"/>
        <end position="252"/>
    </location>
</feature>
<dbReference type="AlphaFoldDB" id="G8PB60"/>
<feature type="transmembrane region" description="Helical" evidence="6">
    <location>
        <begin position="273"/>
        <end position="294"/>
    </location>
</feature>
<dbReference type="GO" id="GO:0016020">
    <property type="term" value="C:membrane"/>
    <property type="evidence" value="ECO:0007669"/>
    <property type="project" value="UniProtKB-SubCell"/>
</dbReference>
<protein>
    <submittedName>
        <fullName evidence="7">Major Facilitator Superfamily protein</fullName>
    </submittedName>
</protein>
<keyword evidence="4 6" id="KW-1133">Transmembrane helix</keyword>
<feature type="transmembrane region" description="Helical" evidence="6">
    <location>
        <begin position="398"/>
        <end position="420"/>
    </location>
</feature>
<dbReference type="eggNOG" id="COG2814">
    <property type="taxonomic scope" value="Bacteria"/>
</dbReference>
<keyword evidence="8" id="KW-1185">Reference proteome</keyword>
<feature type="transmembrane region" description="Helical" evidence="6">
    <location>
        <begin position="153"/>
        <end position="170"/>
    </location>
</feature>
<keyword evidence="5 6" id="KW-0472">Membrane</keyword>
<feature type="transmembrane region" description="Helical" evidence="6">
    <location>
        <begin position="356"/>
        <end position="377"/>
    </location>
</feature>
<feature type="transmembrane region" description="Helical" evidence="6">
    <location>
        <begin position="300"/>
        <end position="318"/>
    </location>
</feature>
<proteinExistence type="predicted"/>
<evidence type="ECO:0000313" key="8">
    <source>
        <dbReference type="Proteomes" id="UP000005444"/>
    </source>
</evidence>
<evidence type="ECO:0000256" key="5">
    <source>
        <dbReference type="ARBA" id="ARBA00023136"/>
    </source>
</evidence>
<evidence type="ECO:0000313" key="7">
    <source>
        <dbReference type="EMBL" id="AEV94689.1"/>
    </source>
</evidence>
<comment type="subcellular location">
    <subcellularLocation>
        <location evidence="1">Membrane</location>
        <topology evidence="1">Multi-pass membrane protein</topology>
    </subcellularLocation>
</comment>
<feature type="transmembrane region" description="Helical" evidence="6">
    <location>
        <begin position="176"/>
        <end position="195"/>
    </location>
</feature>
<evidence type="ECO:0000256" key="3">
    <source>
        <dbReference type="ARBA" id="ARBA00022692"/>
    </source>
</evidence>
<dbReference type="InterPro" id="IPR036259">
    <property type="entry name" value="MFS_trans_sf"/>
</dbReference>
<dbReference type="RefSeq" id="WP_014214887.1">
    <property type="nucleotide sequence ID" value="NC_016605.1"/>
</dbReference>
<dbReference type="EMBL" id="CP003137">
    <property type="protein sequence ID" value="AEV94689.1"/>
    <property type="molecule type" value="Genomic_DNA"/>
</dbReference>
<feature type="transmembrane region" description="Helical" evidence="6">
    <location>
        <begin position="113"/>
        <end position="133"/>
    </location>
</feature>
<feature type="transmembrane region" description="Helical" evidence="6">
    <location>
        <begin position="52"/>
        <end position="72"/>
    </location>
</feature>
<evidence type="ECO:0000256" key="6">
    <source>
        <dbReference type="SAM" id="Phobius"/>
    </source>
</evidence>
<feature type="transmembrane region" description="Helical" evidence="6">
    <location>
        <begin position="330"/>
        <end position="350"/>
    </location>
</feature>
<keyword evidence="3 6" id="KW-0812">Transmembrane</keyword>
<keyword evidence="2" id="KW-0813">Transport</keyword>
<gene>
    <name evidence="7" type="ordered locus">PECL_381</name>
</gene>
<dbReference type="STRING" id="701521.PECL_381"/>
<dbReference type="Proteomes" id="UP000005444">
    <property type="component" value="Chromosome"/>
</dbReference>
<name>G8PB60_PEDCP</name>
<dbReference type="PANTHER" id="PTHR42718">
    <property type="entry name" value="MAJOR FACILITATOR SUPERFAMILY MULTIDRUG TRANSPORTER MFSC"/>
    <property type="match status" value="1"/>
</dbReference>
<dbReference type="PATRIC" id="fig|701521.8.peg.359"/>
<feature type="transmembrane region" description="Helical" evidence="6">
    <location>
        <begin position="207"/>
        <end position="228"/>
    </location>
</feature>
<evidence type="ECO:0000256" key="4">
    <source>
        <dbReference type="ARBA" id="ARBA00022989"/>
    </source>
</evidence>
<feature type="transmembrane region" description="Helical" evidence="6">
    <location>
        <begin position="20"/>
        <end position="40"/>
    </location>
</feature>
<sequence length="476" mass="53141">MYNSRITIKELINSEYRNVLVFLCGMLVMVAGMFSTVDIVPELLKSQDLGVTLLQLINTLPLVILAVMFPLGRIWVQLQSVKKTFQFTLLGFFAGSLIISVSSEFDLILLGRVVQSVSCGMLFPMIFSIISALSKSTNVTTSRKKRGIIVDRAILLATIISIGSLLLGNWQYQEWFFAGVSLITWGFSYKVKFNIQATKYKVDWHEVALSVGAPILLVWVTSLGIGALPDWVNPLFGGFSLILLVGYIVYDLTSYQPLSGLRQLIHCQYITHVFTTIIGYGSFLLLLSIGDLYLVQGLHYSTFFTALALLPAIDAFILMKRSDLVIIRRLTVASLTKTGMTILMIGWLLLSVFSSYLNLIGFIFVSVIIEVGHGLIARHALNYAVFSLPKESRYAGTLFFQQMNLYVPAIILEIFTVILQNNTELSMTGSSLPGVLSSLSGYRAVFLSYLLIVILGWFITIFDDFKIQINLKNIFK</sequence>
<feature type="transmembrane region" description="Helical" evidence="6">
    <location>
        <begin position="84"/>
        <end position="101"/>
    </location>
</feature>
<dbReference type="Gene3D" id="1.20.1250.20">
    <property type="entry name" value="MFS general substrate transporter like domains"/>
    <property type="match status" value="1"/>
</dbReference>
<dbReference type="PANTHER" id="PTHR42718:SF9">
    <property type="entry name" value="MAJOR FACILITATOR SUPERFAMILY MULTIDRUG TRANSPORTER MFSC"/>
    <property type="match status" value="1"/>
</dbReference>
<reference evidence="7 8" key="1">
    <citation type="journal article" date="2012" name="J. Bacteriol.">
        <title>Complete Genome Sequence of the Beer Spoilage Organism Pediococcus claussenii ATCC BAA-344T.</title>
        <authorList>
            <person name="Pittet V."/>
            <person name="Abegunde T."/>
            <person name="Marfleet T."/>
            <person name="Haakensen M."/>
            <person name="Morrow K."/>
            <person name="Jayaprakash T."/>
            <person name="Schroeder K."/>
            <person name="Trost B."/>
            <person name="Byrns S."/>
            <person name="Bergsveinson J."/>
            <person name="Kusalik A."/>
            <person name="Ziola B."/>
        </authorList>
    </citation>
    <scope>NUCLEOTIDE SEQUENCE [LARGE SCALE GENOMIC DNA]</scope>
    <source>
        <strain evidence="7 8">ATCC BAA-344</strain>
    </source>
</reference>
<organism evidence="7 8">
    <name type="scientific">Pediococcus claussenii (strain ATCC BAA-344 / DSM 14800 / JCM 18046 / KCTC 3811 / LMG 21948 / P06)</name>
    <dbReference type="NCBI Taxonomy" id="701521"/>
    <lineage>
        <taxon>Bacteria</taxon>
        <taxon>Bacillati</taxon>
        <taxon>Bacillota</taxon>
        <taxon>Bacilli</taxon>
        <taxon>Lactobacillales</taxon>
        <taxon>Lactobacillaceae</taxon>
        <taxon>Pediococcus</taxon>
    </lineage>
</organism>
<dbReference type="HOGENOM" id="CLU_573467_0_0_9"/>
<feature type="transmembrane region" description="Helical" evidence="6">
    <location>
        <begin position="440"/>
        <end position="462"/>
    </location>
</feature>